<gene>
    <name evidence="1" type="ORF">V6N12_070342</name>
</gene>
<accession>A0ABR2FGH7</accession>
<evidence type="ECO:0000313" key="1">
    <source>
        <dbReference type="EMBL" id="KAK8580054.1"/>
    </source>
</evidence>
<dbReference type="Proteomes" id="UP001472677">
    <property type="component" value="Unassembled WGS sequence"/>
</dbReference>
<organism evidence="1 2">
    <name type="scientific">Hibiscus sabdariffa</name>
    <name type="common">roselle</name>
    <dbReference type="NCBI Taxonomy" id="183260"/>
    <lineage>
        <taxon>Eukaryota</taxon>
        <taxon>Viridiplantae</taxon>
        <taxon>Streptophyta</taxon>
        <taxon>Embryophyta</taxon>
        <taxon>Tracheophyta</taxon>
        <taxon>Spermatophyta</taxon>
        <taxon>Magnoliopsida</taxon>
        <taxon>eudicotyledons</taxon>
        <taxon>Gunneridae</taxon>
        <taxon>Pentapetalae</taxon>
        <taxon>rosids</taxon>
        <taxon>malvids</taxon>
        <taxon>Malvales</taxon>
        <taxon>Malvaceae</taxon>
        <taxon>Malvoideae</taxon>
        <taxon>Hibiscus</taxon>
    </lineage>
</organism>
<sequence>MMRGGQNANELCKDPFAKPPMKAQETVLVEEKGSKGFELGLIGAYLEGSSSWLFSSSLTSLVTGENPPPLESFLKKHSLIK</sequence>
<keyword evidence="2" id="KW-1185">Reference proteome</keyword>
<protein>
    <submittedName>
        <fullName evidence="1">Uncharacterized protein</fullName>
    </submittedName>
</protein>
<evidence type="ECO:0000313" key="2">
    <source>
        <dbReference type="Proteomes" id="UP001472677"/>
    </source>
</evidence>
<comment type="caution">
    <text evidence="1">The sequence shown here is derived from an EMBL/GenBank/DDBJ whole genome shotgun (WGS) entry which is preliminary data.</text>
</comment>
<reference evidence="1 2" key="1">
    <citation type="journal article" date="2024" name="G3 (Bethesda)">
        <title>Genome assembly of Hibiscus sabdariffa L. provides insights into metabolisms of medicinal natural products.</title>
        <authorList>
            <person name="Kim T."/>
        </authorList>
    </citation>
    <scope>NUCLEOTIDE SEQUENCE [LARGE SCALE GENOMIC DNA]</scope>
    <source>
        <strain evidence="1">TK-2024</strain>
        <tissue evidence="1">Old leaves</tissue>
    </source>
</reference>
<name>A0ABR2FGH7_9ROSI</name>
<proteinExistence type="predicted"/>
<dbReference type="EMBL" id="JBBPBM010000006">
    <property type="protein sequence ID" value="KAK8580054.1"/>
    <property type="molecule type" value="Genomic_DNA"/>
</dbReference>